<dbReference type="PaxDb" id="65489-OBART02G15360.1"/>
<evidence type="ECO:0000313" key="3">
    <source>
        <dbReference type="Proteomes" id="UP000026960"/>
    </source>
</evidence>
<evidence type="ECO:0000256" key="1">
    <source>
        <dbReference type="SAM" id="MobiDB-lite"/>
    </source>
</evidence>
<proteinExistence type="predicted"/>
<evidence type="ECO:0000313" key="2">
    <source>
        <dbReference type="EnsemblPlants" id="OBART02G15360.1"/>
    </source>
</evidence>
<feature type="compositionally biased region" description="Basic and acidic residues" evidence="1">
    <location>
        <begin position="75"/>
        <end position="89"/>
    </location>
</feature>
<reference evidence="2" key="2">
    <citation type="submission" date="2015-03" db="UniProtKB">
        <authorList>
            <consortium name="EnsemblPlants"/>
        </authorList>
    </citation>
    <scope>IDENTIFICATION</scope>
</reference>
<organism evidence="2">
    <name type="scientific">Oryza barthii</name>
    <dbReference type="NCBI Taxonomy" id="65489"/>
    <lineage>
        <taxon>Eukaryota</taxon>
        <taxon>Viridiplantae</taxon>
        <taxon>Streptophyta</taxon>
        <taxon>Embryophyta</taxon>
        <taxon>Tracheophyta</taxon>
        <taxon>Spermatophyta</taxon>
        <taxon>Magnoliopsida</taxon>
        <taxon>Liliopsida</taxon>
        <taxon>Poales</taxon>
        <taxon>Poaceae</taxon>
        <taxon>BOP clade</taxon>
        <taxon>Oryzoideae</taxon>
        <taxon>Oryzeae</taxon>
        <taxon>Oryzinae</taxon>
        <taxon>Oryza</taxon>
    </lineage>
</organism>
<feature type="region of interest" description="Disordered" evidence="1">
    <location>
        <begin position="74"/>
        <end position="108"/>
    </location>
</feature>
<name>A0A0D3F4Q9_9ORYZ</name>
<dbReference type="Proteomes" id="UP000026960">
    <property type="component" value="Chromosome 2"/>
</dbReference>
<sequence length="108" mass="11542">MDGRDVTMTNTTATTSTRHGKVICLQYREGKVKITCEPEANTPLQKGIGFGRSGDEGELSVTDPVMAEMTGCRSCGDEQQEHGSGDDQHKKHAPTVAGVIVGQHLTIT</sequence>
<dbReference type="HOGENOM" id="CLU_2390009_0_0_1"/>
<dbReference type="AlphaFoldDB" id="A0A0D3F4Q9"/>
<accession>A0A0D3F4Q9</accession>
<dbReference type="EnsemblPlants" id="OBART02G15360.1">
    <property type="protein sequence ID" value="OBART02G15360.1"/>
    <property type="gene ID" value="OBART02G15360"/>
</dbReference>
<protein>
    <submittedName>
        <fullName evidence="2">Uncharacterized protein</fullName>
    </submittedName>
</protein>
<keyword evidence="3" id="KW-1185">Reference proteome</keyword>
<reference evidence="2" key="1">
    <citation type="journal article" date="2009" name="Rice">
        <title>De Novo Next Generation Sequencing of Plant Genomes.</title>
        <authorList>
            <person name="Rounsley S."/>
            <person name="Marri P.R."/>
            <person name="Yu Y."/>
            <person name="He R."/>
            <person name="Sisneros N."/>
            <person name="Goicoechea J.L."/>
            <person name="Lee S.J."/>
            <person name="Angelova A."/>
            <person name="Kudrna D."/>
            <person name="Luo M."/>
            <person name="Affourtit J."/>
            <person name="Desany B."/>
            <person name="Knight J."/>
            <person name="Niazi F."/>
            <person name="Egholm M."/>
            <person name="Wing R.A."/>
        </authorList>
    </citation>
    <scope>NUCLEOTIDE SEQUENCE [LARGE SCALE GENOMIC DNA]</scope>
    <source>
        <strain evidence="2">cv. IRGC 105608</strain>
    </source>
</reference>
<dbReference type="Gramene" id="OBART02G15360.1">
    <property type="protein sequence ID" value="OBART02G15360.1"/>
    <property type="gene ID" value="OBART02G15360"/>
</dbReference>